<dbReference type="SUPFAM" id="SSF46934">
    <property type="entry name" value="UBA-like"/>
    <property type="match status" value="1"/>
</dbReference>
<feature type="compositionally biased region" description="Low complexity" evidence="2">
    <location>
        <begin position="777"/>
        <end position="789"/>
    </location>
</feature>
<evidence type="ECO:0000256" key="2">
    <source>
        <dbReference type="SAM" id="MobiDB-lite"/>
    </source>
</evidence>
<accession>V5G0M0</accession>
<evidence type="ECO:0000313" key="4">
    <source>
        <dbReference type="EMBL" id="JAB63550.1"/>
    </source>
</evidence>
<feature type="compositionally biased region" description="Low complexity" evidence="2">
    <location>
        <begin position="500"/>
        <end position="512"/>
    </location>
</feature>
<feature type="region of interest" description="Disordered" evidence="2">
    <location>
        <begin position="446"/>
        <end position="465"/>
    </location>
</feature>
<dbReference type="InterPro" id="IPR009060">
    <property type="entry name" value="UBA-like_sf"/>
</dbReference>
<dbReference type="AlphaFoldDB" id="V5G0M0"/>
<dbReference type="EMBL" id="GALX01004916">
    <property type="protein sequence ID" value="JAB63550.1"/>
    <property type="molecule type" value="Transcribed_RNA"/>
</dbReference>
<evidence type="ECO:0000256" key="1">
    <source>
        <dbReference type="SAM" id="Coils"/>
    </source>
</evidence>
<feature type="region of interest" description="Disordered" evidence="2">
    <location>
        <begin position="247"/>
        <end position="266"/>
    </location>
</feature>
<feature type="compositionally biased region" description="Polar residues" evidence="2">
    <location>
        <begin position="576"/>
        <end position="585"/>
    </location>
</feature>
<dbReference type="PANTHER" id="PTHR20930">
    <property type="entry name" value="OVARIAN CARCINOMA ANTIGEN CA125-RELATED"/>
    <property type="match status" value="1"/>
</dbReference>
<feature type="compositionally biased region" description="Low complexity" evidence="2">
    <location>
        <begin position="815"/>
        <end position="844"/>
    </location>
</feature>
<dbReference type="GO" id="GO:0000407">
    <property type="term" value="C:phagophore assembly site"/>
    <property type="evidence" value="ECO:0007669"/>
    <property type="project" value="TreeGrafter"/>
</dbReference>
<feature type="compositionally biased region" description="Low complexity" evidence="2">
    <location>
        <begin position="250"/>
        <end position="259"/>
    </location>
</feature>
<reference evidence="4" key="1">
    <citation type="submission" date="2013-07" db="EMBL/GenBank/DDBJ databases">
        <title>Midgut Transcriptome Profiling of Anoplphora glabripennis, a Lignocellulose Degrading, Wood-Boring Cerambycid.</title>
        <authorList>
            <person name="Scully E.D."/>
            <person name="Hoover K."/>
            <person name="Carlson J.E."/>
            <person name="Tien M."/>
            <person name="Geib S.M."/>
        </authorList>
    </citation>
    <scope>NUCLEOTIDE SEQUENCE</scope>
</reference>
<feature type="region of interest" description="Disordered" evidence="2">
    <location>
        <begin position="551"/>
        <end position="585"/>
    </location>
</feature>
<dbReference type="Pfam" id="PF16158">
    <property type="entry name" value="N_BRCA1_IG"/>
    <property type="match status" value="1"/>
</dbReference>
<feature type="region of interest" description="Disordered" evidence="2">
    <location>
        <begin position="777"/>
        <end position="850"/>
    </location>
</feature>
<dbReference type="PANTHER" id="PTHR20930:SF0">
    <property type="entry name" value="PROTEIN ILRUN"/>
    <property type="match status" value="1"/>
</dbReference>
<dbReference type="GO" id="GO:0016236">
    <property type="term" value="P:macroautophagy"/>
    <property type="evidence" value="ECO:0007669"/>
    <property type="project" value="TreeGrafter"/>
</dbReference>
<feature type="region of interest" description="Disordered" evidence="2">
    <location>
        <begin position="478"/>
        <end position="513"/>
    </location>
</feature>
<proteinExistence type="predicted"/>
<sequence length="950" mass="105010">MATKKKDLEIIYNLQWKNKPANGGDKANIIGMYDIPATTLNWEVFKSYLLKNSGTVGDDVKVSYITDSNREFPIESQTDFQIALYAFRRKSRLGDIVNLKLDRISDQPTHKNLRHSNDVETQSDNNEAVSLTSTCCNIETPPEWFVAYMNQFKKNITDELTTTVSTIVSNIKPHVVSQPSCYHSRKSKPECPKRVRKLAPLIAESSHETKDLLKSLKLEGKLERKLEKLEHKTKKIKEKKLALLTKSSDSDAGQSSSRSHSYRRVEKEDDLLQMDAAPVNTQSAVPHMLGGEVYLHQWEVMNTGKLPWTSKTSLNFTWGSKALKPLDTTISVPYLKPGQIGTLAVRLQIPDQPGQYECYFHFHHKERRFGHWLGCQVIVDPFDLKGNKSVLETSFVSEFISNPKKFKAPDPEYHDIDEAVTQYSEIFEEPPTSSPQKYTFNIEQDVKNDGAKPEETADDDDDTSRSLLKSLVRNISTRMDDMKLQDPTDTNCSSDSDNQSIVSLSESNSSKSLPEEFVVVPIPDCFKVDQEANTENVLGGDDKDLITDSFAASSSNKRVSEESAKADSEQAPDNFDGNNNSEKVNQNSATGLLVKLDDSSSNDGSQKSDVVVISIPNKEEEDNAGYAYLIVDGHRLPIPKKILNSEYLKLADENASSSKESLTKTDSVASSVEMGIKKDDQQQSEAVPFSVPEQQVMSEGGDQKLDSDVNGDLMSHCSAAGSCFSEAGPGSDKNSRLFIFPQSCPGFEVVYPVLDVSENSLQEYKWSESNTQYTFANSSAQTTTSASAPPLSPTAPNKNPFAAGSTVHVPNFQQTPPELRTAPPTATTTTAETTSIPTTQAAAGTPPPENVRAHENSPPIHILPETLVSGAVNVASSALNTARTVFNMIVPREQPGRWVNGHWVSTSAETPREANLQALAEMGFWNRDLNATLLARYNDDLSRVVAELVQ</sequence>
<organism evidence="4">
    <name type="scientific">Anoplophora glabripennis</name>
    <name type="common">Asian longhorn beetle</name>
    <name type="synonym">Anoplophora nobilis</name>
    <dbReference type="NCBI Taxonomy" id="217634"/>
    <lineage>
        <taxon>Eukaryota</taxon>
        <taxon>Metazoa</taxon>
        <taxon>Ecdysozoa</taxon>
        <taxon>Arthropoda</taxon>
        <taxon>Hexapoda</taxon>
        <taxon>Insecta</taxon>
        <taxon>Pterygota</taxon>
        <taxon>Neoptera</taxon>
        <taxon>Endopterygota</taxon>
        <taxon>Coleoptera</taxon>
        <taxon>Polyphaga</taxon>
        <taxon>Cucujiformia</taxon>
        <taxon>Chrysomeloidea</taxon>
        <taxon>Cerambycidae</taxon>
        <taxon>Lamiinae</taxon>
        <taxon>Lamiini</taxon>
        <taxon>Anoplophora</taxon>
    </lineage>
</organism>
<dbReference type="InterPro" id="IPR013783">
    <property type="entry name" value="Ig-like_fold"/>
</dbReference>
<dbReference type="InterPro" id="IPR032350">
    <property type="entry name" value="Nbr1_FW"/>
</dbReference>
<dbReference type="CDD" id="cd14319">
    <property type="entry name" value="UBA_NBR1"/>
    <property type="match status" value="1"/>
</dbReference>
<dbReference type="Gene3D" id="2.60.40.10">
    <property type="entry name" value="Immunoglobulins"/>
    <property type="match status" value="1"/>
</dbReference>
<name>V5G0M0_ANOGL</name>
<dbReference type="CDD" id="cd14947">
    <property type="entry name" value="NBR1_like"/>
    <property type="match status" value="1"/>
</dbReference>
<feature type="compositionally biased region" description="Basic and acidic residues" evidence="2">
    <location>
        <begin position="446"/>
        <end position="455"/>
    </location>
</feature>
<feature type="compositionally biased region" description="Polar residues" evidence="2">
    <location>
        <begin position="487"/>
        <end position="499"/>
    </location>
</feature>
<feature type="domain" description="Nbr1 FW" evidence="3">
    <location>
        <begin position="291"/>
        <end position="379"/>
    </location>
</feature>
<evidence type="ECO:0000259" key="3">
    <source>
        <dbReference type="Pfam" id="PF16158"/>
    </source>
</evidence>
<dbReference type="GO" id="GO:0043130">
    <property type="term" value="F:ubiquitin binding"/>
    <property type="evidence" value="ECO:0007669"/>
    <property type="project" value="TreeGrafter"/>
</dbReference>
<keyword evidence="1" id="KW-0175">Coiled coil</keyword>
<dbReference type="Gene3D" id="1.10.8.10">
    <property type="entry name" value="DNA helicase RuvA subunit, C-terminal domain"/>
    <property type="match status" value="1"/>
</dbReference>
<gene>
    <name evidence="4" type="primary">NBR1</name>
</gene>
<feature type="coiled-coil region" evidence="1">
    <location>
        <begin position="219"/>
        <end position="246"/>
    </location>
</feature>
<protein>
    <recommendedName>
        <fullName evidence="3">Nbr1 FW domain-containing protein</fullName>
    </recommendedName>
</protein>
<feature type="compositionally biased region" description="Basic and acidic residues" evidence="2">
    <location>
        <begin position="558"/>
        <end position="568"/>
    </location>
</feature>